<dbReference type="AlphaFoldDB" id="A0A422MSY5"/>
<keyword evidence="2" id="KW-1185">Reference proteome</keyword>
<reference evidence="1 2" key="1">
    <citation type="journal article" date="2018" name="BMC Genomics">
        <title>Genomic comparison of Trypanosoma conorhini and Trypanosoma rangeli to Trypanosoma cruzi strains of high and low virulence.</title>
        <authorList>
            <person name="Bradwell K.R."/>
            <person name="Koparde V.N."/>
            <person name="Matveyev A.V."/>
            <person name="Serrano M.G."/>
            <person name="Alves J.M."/>
            <person name="Parikh H."/>
            <person name="Huang B."/>
            <person name="Lee V."/>
            <person name="Espinosa-Alvarez O."/>
            <person name="Ortiz P.A."/>
            <person name="Costa-Martins A.G."/>
            <person name="Teixeira M.M."/>
            <person name="Buck G.A."/>
        </authorList>
    </citation>
    <scope>NUCLEOTIDE SEQUENCE [LARGE SCALE GENOMIC DNA]</scope>
    <source>
        <strain evidence="1 2">AM80</strain>
    </source>
</reference>
<evidence type="ECO:0000313" key="2">
    <source>
        <dbReference type="Proteomes" id="UP000283634"/>
    </source>
</evidence>
<accession>A0A422MSY5</accession>
<gene>
    <name evidence="1" type="ORF">TraAM80_09872</name>
</gene>
<dbReference type="GeneID" id="40333805"/>
<evidence type="ECO:0000313" key="1">
    <source>
        <dbReference type="EMBL" id="RNE96310.1"/>
    </source>
</evidence>
<organism evidence="1 2">
    <name type="scientific">Trypanosoma rangeli</name>
    <dbReference type="NCBI Taxonomy" id="5698"/>
    <lineage>
        <taxon>Eukaryota</taxon>
        <taxon>Discoba</taxon>
        <taxon>Euglenozoa</taxon>
        <taxon>Kinetoplastea</taxon>
        <taxon>Metakinetoplastina</taxon>
        <taxon>Trypanosomatida</taxon>
        <taxon>Trypanosomatidae</taxon>
        <taxon>Trypanosoma</taxon>
        <taxon>Herpetosoma</taxon>
    </lineage>
</organism>
<proteinExistence type="predicted"/>
<protein>
    <submittedName>
        <fullName evidence="1">Uncharacterized protein</fullName>
    </submittedName>
</protein>
<name>A0A422MSY5_TRYRA</name>
<dbReference type="RefSeq" id="XP_029233623.1">
    <property type="nucleotide sequence ID" value="XM_029386530.1"/>
</dbReference>
<comment type="caution">
    <text evidence="1">The sequence shown here is derived from an EMBL/GenBank/DDBJ whole genome shotgun (WGS) entry which is preliminary data.</text>
</comment>
<dbReference type="Proteomes" id="UP000283634">
    <property type="component" value="Unassembled WGS sequence"/>
</dbReference>
<dbReference type="EMBL" id="MKGL01000709">
    <property type="protein sequence ID" value="RNE96310.1"/>
    <property type="molecule type" value="Genomic_DNA"/>
</dbReference>
<sequence>MPRSCYTLFCVQSSCCVRRCTFIGSVICRYSTVPVTKLQMHRLASTPQCREALPDLVFRTVGLTGWAFVAGSQKGLTICNHAWCFVIVLGAENDQFVEGQKQQRTRFRPVVVRAYAAVNADILYNPRAV</sequence>